<organism evidence="2">
    <name type="scientific">uncultured organism</name>
    <dbReference type="NCBI Taxonomy" id="155900"/>
    <lineage>
        <taxon>unclassified sequences</taxon>
        <taxon>environmental samples</taxon>
    </lineage>
</organism>
<accession>A0A5B8RG72</accession>
<proteinExistence type="predicted"/>
<feature type="compositionally biased region" description="Basic and acidic residues" evidence="1">
    <location>
        <begin position="233"/>
        <end position="243"/>
    </location>
</feature>
<evidence type="ECO:0000256" key="1">
    <source>
        <dbReference type="SAM" id="MobiDB-lite"/>
    </source>
</evidence>
<dbReference type="AlphaFoldDB" id="A0A5B8RG72"/>
<dbReference type="EMBL" id="MN079301">
    <property type="protein sequence ID" value="QEA07631.1"/>
    <property type="molecule type" value="Genomic_DNA"/>
</dbReference>
<gene>
    <name evidence="2" type="ORF">KBTEX_03990</name>
</gene>
<feature type="region of interest" description="Disordered" evidence="1">
    <location>
        <begin position="209"/>
        <end position="243"/>
    </location>
</feature>
<protein>
    <submittedName>
        <fullName evidence="2">Uncharacterized protein</fullName>
    </submittedName>
</protein>
<sequence>MLTLRSGASVHLDEVVASDAMDIASQYIGIAQGRYTGDDALTLDVAGSQRPAATRVEARFDSPAIVSRWLHSNDTTLTMTGTDLMLEDAAYVDVLRATTGEAAIVVDNLDASYAGADVQLRELDRAFWLTQTGRQTRTDAYVVHARPGYRVIVPNYYEDHEEEGNVDYTGTSAERHVERQLHETEATEGAAAGPTRVVVPLPALPEFAGGAAGQDAGFVPPVNLQGRPADGGGQERDGDERTL</sequence>
<evidence type="ECO:0000313" key="2">
    <source>
        <dbReference type="EMBL" id="QEA07631.1"/>
    </source>
</evidence>
<reference evidence="2" key="1">
    <citation type="submission" date="2019-06" db="EMBL/GenBank/DDBJ databases">
        <authorList>
            <person name="Murdoch R.W."/>
            <person name="Fathepure B."/>
        </authorList>
    </citation>
    <scope>NUCLEOTIDE SEQUENCE</scope>
</reference>
<name>A0A5B8RG72_9ZZZZ</name>